<feature type="compositionally biased region" description="Basic and acidic residues" evidence="12">
    <location>
        <begin position="33"/>
        <end position="46"/>
    </location>
</feature>
<evidence type="ECO:0000256" key="12">
    <source>
        <dbReference type="SAM" id="MobiDB-lite"/>
    </source>
</evidence>
<dbReference type="Pfam" id="PF04151">
    <property type="entry name" value="PPC"/>
    <property type="match status" value="1"/>
</dbReference>
<dbReference type="GO" id="GO:0008013">
    <property type="term" value="F:beta-catenin binding"/>
    <property type="evidence" value="ECO:0007669"/>
    <property type="project" value="TreeGrafter"/>
</dbReference>
<keyword evidence="9" id="KW-1133">Transmembrane helix</keyword>
<evidence type="ECO:0000256" key="11">
    <source>
        <dbReference type="ARBA" id="ARBA00023157"/>
    </source>
</evidence>
<dbReference type="Gene3D" id="2.60.120.200">
    <property type="match status" value="2"/>
</dbReference>
<accession>A0A1M6QBH0</accession>
<dbReference type="GO" id="GO:0007156">
    <property type="term" value="P:homophilic cell adhesion via plasma membrane adhesion molecules"/>
    <property type="evidence" value="ECO:0007669"/>
    <property type="project" value="InterPro"/>
</dbReference>
<dbReference type="SUPFAM" id="SSF89260">
    <property type="entry name" value="Collagen-binding domain"/>
    <property type="match status" value="1"/>
</dbReference>
<organism evidence="14 15">
    <name type="scientific">Rubritalea squalenifaciens DSM 18772</name>
    <dbReference type="NCBI Taxonomy" id="1123071"/>
    <lineage>
        <taxon>Bacteria</taxon>
        <taxon>Pseudomonadati</taxon>
        <taxon>Verrucomicrobiota</taxon>
        <taxon>Verrucomicrobiia</taxon>
        <taxon>Verrucomicrobiales</taxon>
        <taxon>Rubritaleaceae</taxon>
        <taxon>Rubritalea</taxon>
    </lineage>
</organism>
<dbReference type="GO" id="GO:0016339">
    <property type="term" value="P:calcium-dependent cell-cell adhesion via plasma membrane cell adhesion molecules"/>
    <property type="evidence" value="ECO:0007669"/>
    <property type="project" value="TreeGrafter"/>
</dbReference>
<dbReference type="GO" id="GO:0044331">
    <property type="term" value="P:cell-cell adhesion mediated by cadherin"/>
    <property type="evidence" value="ECO:0007669"/>
    <property type="project" value="TreeGrafter"/>
</dbReference>
<dbReference type="EMBL" id="FQYR01000006">
    <property type="protein sequence ID" value="SHK17644.1"/>
    <property type="molecule type" value="Genomic_DNA"/>
</dbReference>
<dbReference type="InterPro" id="IPR059100">
    <property type="entry name" value="TSP3_bac"/>
</dbReference>
<evidence type="ECO:0000259" key="13">
    <source>
        <dbReference type="PROSITE" id="PS50268"/>
    </source>
</evidence>
<dbReference type="SUPFAM" id="SSF49899">
    <property type="entry name" value="Concanavalin A-like lectins/glucanases"/>
    <property type="match status" value="2"/>
</dbReference>
<dbReference type="STRING" id="1123071.SAMN02745181_3349"/>
<dbReference type="CDD" id="cd11304">
    <property type="entry name" value="Cadherin_repeat"/>
    <property type="match status" value="1"/>
</dbReference>
<evidence type="ECO:0000313" key="15">
    <source>
        <dbReference type="Proteomes" id="UP000184510"/>
    </source>
</evidence>
<dbReference type="InterPro" id="IPR007280">
    <property type="entry name" value="Peptidase_C_arc/bac"/>
</dbReference>
<feature type="compositionally biased region" description="Polar residues" evidence="12">
    <location>
        <begin position="914"/>
        <end position="924"/>
    </location>
</feature>
<keyword evidence="5" id="KW-0812">Transmembrane</keyword>
<sequence length="1301" mass="136766">MNNNPARGAWRYLCVLLVFATTVFAFLTGGRKDEKASDADTGDAHSKKLTSQDTDSVHTVVPGSQASTEKPVGQVKVLANNAAHKGSCGCASCASAPAQASEIAKTQPEKAVPVNKEFISKVLKAEKGSPVSFDLPGGSVAKGQVDYSRVENGEVMLAQGKLIAPQSGFFFFQKQSMDGVAGKMVGVVRFDAGELAYSVTEGADGEPALVEQEVDAVICRNYAKDAPADEAVVLEGPEDYPEDPSIPAYQNGVPRYESMPGATAVLYLDFDGQEGQVEGWSVVDALPSGLTPKQIRETWEHVAEDFAPFTINVTTDKAVYDAAPENSRQRCLISPSSPVGSGVAYLNSFNWTGDTPCWAGYRGSKVGHEVTSHEFGHTLRLSHDGRTEPSEGYFGGYGSGETGWAPIMGNSYYKELTQWSKGEYTNANQLQDDLAIITNDNNNVDYKVDDHGDSIGAASPLAIAGDGTVTDEGIIATSADADVFSFTTASAGPLHIAVNPGGHDSNLDVLLELLDSSGNVITSSNPSVDTDATIYQASLAAGTYYLRIDGVGKGDPAWGGYSDYCSLGHYKVRGNVGNALVPLVYWALDDETGTTASDSSSRQNDGLLSGGTTWTVASKDGGGASFDGVDDRITWTMTESNLGAFTVAFWAKNGASGQPVYDSVFSNRTPNTGNTFQIDMGNGFQYRGSATASFGSSPVGTWVHLAVVSDGVDTKLYYNGVLTQTLAGVNDDLFNSVNLGVNRNEGSFFQGQVDDFYLFDEALTQQELLGLSGISLNVAPTVNNATFTVDENDSVGVVVGTVTANDANAGDVITYSIISGNHGGEFVIDANTGEITTTVSLDREAVASYPLIVRATDSGGLSNTAYITVDVVDVPGDDSDGDGLPDDWELQYFGSTVTQDGNDDSDGDGLSNDTELTIGTNPANSDSDGDGFSDNVEFLNGTDPNDPQDYPNQTLIVLWSLDDGSGTTAIDASGLLNDGQLSGGTSWTVNAVEGGGASFDGVDDRITLDMAESNLGAFTVAFWVKNGASGQSIYSSAFCNHTPNVANTFQIDMGNGYQYRGSQTASFGSAPVGQWVHLAVVSDGADTTLYYNGSAAQTLSGVNDDLFDSVNLGVNRNVGDFFQGEIDELYVYKEALSGSEVAALANQAPSTVSYTSISESTAVGSISSGDYTDTATSNNVREVLQEYVTGGKPSNRVSSLEHTWTFDIGSGGTLVELSVEAHHSANSEGDDFIFAYSTDGANFTDLITVSKTSDDDVAQLAPLPAGVTGTVYIRVRDADQSAGNNAQDSLSVDQLSLEVTE</sequence>
<dbReference type="GO" id="GO:0034332">
    <property type="term" value="P:adherens junction organization"/>
    <property type="evidence" value="ECO:0007669"/>
    <property type="project" value="TreeGrafter"/>
</dbReference>
<dbReference type="PANTHER" id="PTHR24027:SF422">
    <property type="entry name" value="CADHERIN DOMAIN-CONTAINING PROTEIN"/>
    <property type="match status" value="1"/>
</dbReference>
<dbReference type="RefSeq" id="WP_143184904.1">
    <property type="nucleotide sequence ID" value="NZ_FQYR01000006.1"/>
</dbReference>
<protein>
    <submittedName>
        <fullName evidence="14">Concanavalin A-like lectin/glucanases superfamily protein</fullName>
    </submittedName>
</protein>
<keyword evidence="15" id="KW-1185">Reference proteome</keyword>
<name>A0A1M6QBH0_9BACT</name>
<dbReference type="Gene3D" id="2.60.120.380">
    <property type="match status" value="1"/>
</dbReference>
<dbReference type="GO" id="GO:0016342">
    <property type="term" value="C:catenin complex"/>
    <property type="evidence" value="ECO:0007669"/>
    <property type="project" value="TreeGrafter"/>
</dbReference>
<feature type="region of interest" description="Disordered" evidence="12">
    <location>
        <begin position="33"/>
        <end position="68"/>
    </location>
</feature>
<keyword evidence="7" id="KW-0677">Repeat</keyword>
<evidence type="ECO:0000256" key="6">
    <source>
        <dbReference type="ARBA" id="ARBA00022729"/>
    </source>
</evidence>
<proteinExistence type="predicted"/>
<dbReference type="InterPro" id="IPR015919">
    <property type="entry name" value="Cadherin-like_sf"/>
</dbReference>
<dbReference type="InterPro" id="IPR002126">
    <property type="entry name" value="Cadherin-like_dom"/>
</dbReference>
<keyword evidence="10" id="KW-0472">Membrane</keyword>
<dbReference type="InParanoid" id="A0A1M6QBH0"/>
<evidence type="ECO:0000256" key="10">
    <source>
        <dbReference type="ARBA" id="ARBA00023136"/>
    </source>
</evidence>
<evidence type="ECO:0000256" key="8">
    <source>
        <dbReference type="ARBA" id="ARBA00022837"/>
    </source>
</evidence>
<keyword evidence="4" id="KW-0245">EGF-like domain</keyword>
<dbReference type="PANTHER" id="PTHR24027">
    <property type="entry name" value="CADHERIN-23"/>
    <property type="match status" value="1"/>
</dbReference>
<gene>
    <name evidence="14" type="ORF">SAMN02745181_3349</name>
</gene>
<dbReference type="GO" id="GO:0005509">
    <property type="term" value="F:calcium ion binding"/>
    <property type="evidence" value="ECO:0007669"/>
    <property type="project" value="InterPro"/>
</dbReference>
<comment type="subcellular location">
    <subcellularLocation>
        <location evidence="1">Membrane</location>
        <topology evidence="1">Single-pass membrane protein</topology>
    </subcellularLocation>
    <subcellularLocation>
        <location evidence="2">Secreted</location>
    </subcellularLocation>
</comment>
<dbReference type="GO" id="GO:0007043">
    <property type="term" value="P:cell-cell junction assembly"/>
    <property type="evidence" value="ECO:0007669"/>
    <property type="project" value="TreeGrafter"/>
</dbReference>
<dbReference type="SMART" id="SM00112">
    <property type="entry name" value="CA"/>
    <property type="match status" value="1"/>
</dbReference>
<dbReference type="Pfam" id="PF13385">
    <property type="entry name" value="Laminin_G_3"/>
    <property type="match status" value="2"/>
</dbReference>
<keyword evidence="14" id="KW-0430">Lectin</keyword>
<keyword evidence="6" id="KW-0732">Signal</keyword>
<dbReference type="FunFam" id="2.60.40.60:FF:000058">
    <property type="entry name" value="FAT atypical cadherin 3"/>
    <property type="match status" value="1"/>
</dbReference>
<dbReference type="InterPro" id="IPR013320">
    <property type="entry name" value="ConA-like_dom_sf"/>
</dbReference>
<evidence type="ECO:0000256" key="1">
    <source>
        <dbReference type="ARBA" id="ARBA00004167"/>
    </source>
</evidence>
<dbReference type="GO" id="GO:0005912">
    <property type="term" value="C:adherens junction"/>
    <property type="evidence" value="ECO:0007669"/>
    <property type="project" value="TreeGrafter"/>
</dbReference>
<dbReference type="PROSITE" id="PS50268">
    <property type="entry name" value="CADHERIN_2"/>
    <property type="match status" value="1"/>
</dbReference>
<dbReference type="Pfam" id="PF18884">
    <property type="entry name" value="TSP3_bac"/>
    <property type="match status" value="3"/>
</dbReference>
<evidence type="ECO:0000256" key="4">
    <source>
        <dbReference type="ARBA" id="ARBA00022536"/>
    </source>
</evidence>
<evidence type="ECO:0000313" key="14">
    <source>
        <dbReference type="EMBL" id="SHK17644.1"/>
    </source>
</evidence>
<reference evidence="14 15" key="1">
    <citation type="submission" date="2016-11" db="EMBL/GenBank/DDBJ databases">
        <authorList>
            <person name="Jaros S."/>
            <person name="Januszkiewicz K."/>
            <person name="Wedrychowicz H."/>
        </authorList>
    </citation>
    <scope>NUCLEOTIDE SEQUENCE [LARGE SCALE GENOMIC DNA]</scope>
    <source>
        <strain evidence="14 15">DSM 18772</strain>
    </source>
</reference>
<keyword evidence="11" id="KW-1015">Disulfide bond</keyword>
<evidence type="ECO:0000256" key="7">
    <source>
        <dbReference type="ARBA" id="ARBA00022737"/>
    </source>
</evidence>
<evidence type="ECO:0000256" key="9">
    <source>
        <dbReference type="ARBA" id="ARBA00022989"/>
    </source>
</evidence>
<dbReference type="InterPro" id="IPR006558">
    <property type="entry name" value="LamG-like"/>
</dbReference>
<dbReference type="Pfam" id="PF00028">
    <property type="entry name" value="Cadherin"/>
    <property type="match status" value="1"/>
</dbReference>
<feature type="domain" description="Cadherin" evidence="13">
    <location>
        <begin position="781"/>
        <end position="887"/>
    </location>
</feature>
<dbReference type="Proteomes" id="UP000184510">
    <property type="component" value="Unassembled WGS sequence"/>
</dbReference>
<dbReference type="SUPFAM" id="SSF49313">
    <property type="entry name" value="Cadherin-like"/>
    <property type="match status" value="1"/>
</dbReference>
<keyword evidence="8" id="KW-0106">Calcium</keyword>
<dbReference type="GO" id="GO:0045296">
    <property type="term" value="F:cadherin binding"/>
    <property type="evidence" value="ECO:0007669"/>
    <property type="project" value="TreeGrafter"/>
</dbReference>
<dbReference type="OrthoDB" id="195961at2"/>
<dbReference type="GO" id="GO:0000902">
    <property type="term" value="P:cell morphogenesis"/>
    <property type="evidence" value="ECO:0007669"/>
    <property type="project" value="TreeGrafter"/>
</dbReference>
<dbReference type="Gene3D" id="2.60.40.60">
    <property type="entry name" value="Cadherins"/>
    <property type="match status" value="1"/>
</dbReference>
<evidence type="ECO:0000256" key="5">
    <source>
        <dbReference type="ARBA" id="ARBA00022692"/>
    </source>
</evidence>
<evidence type="ECO:0000256" key="3">
    <source>
        <dbReference type="ARBA" id="ARBA00022525"/>
    </source>
</evidence>
<dbReference type="GO" id="GO:0016477">
    <property type="term" value="P:cell migration"/>
    <property type="evidence" value="ECO:0007669"/>
    <property type="project" value="TreeGrafter"/>
</dbReference>
<evidence type="ECO:0000256" key="2">
    <source>
        <dbReference type="ARBA" id="ARBA00004613"/>
    </source>
</evidence>
<keyword evidence="3" id="KW-0964">Secreted</keyword>
<dbReference type="GO" id="GO:0030246">
    <property type="term" value="F:carbohydrate binding"/>
    <property type="evidence" value="ECO:0007669"/>
    <property type="project" value="UniProtKB-KW"/>
</dbReference>
<feature type="region of interest" description="Disordered" evidence="12">
    <location>
        <begin position="896"/>
        <end position="949"/>
    </location>
</feature>
<dbReference type="SMART" id="SM00560">
    <property type="entry name" value="LamGL"/>
    <property type="match status" value="2"/>
</dbReference>
<dbReference type="InterPro" id="IPR039808">
    <property type="entry name" value="Cadherin"/>
</dbReference>